<keyword evidence="7" id="KW-1185">Reference proteome</keyword>
<organism evidence="6 7">
    <name type="scientific">Azotobacter vinelandii (strain DJ / ATCC BAA-1303)</name>
    <dbReference type="NCBI Taxonomy" id="322710"/>
    <lineage>
        <taxon>Bacteria</taxon>
        <taxon>Pseudomonadati</taxon>
        <taxon>Pseudomonadota</taxon>
        <taxon>Gammaproteobacteria</taxon>
        <taxon>Pseudomonadales</taxon>
        <taxon>Pseudomonadaceae</taxon>
        <taxon>Azotobacter</taxon>
    </lineage>
</organism>
<dbReference type="Pfam" id="PF00126">
    <property type="entry name" value="HTH_1"/>
    <property type="match status" value="1"/>
</dbReference>
<evidence type="ECO:0000256" key="1">
    <source>
        <dbReference type="ARBA" id="ARBA00009437"/>
    </source>
</evidence>
<reference evidence="6 7" key="1">
    <citation type="journal article" date="2009" name="J. Bacteriol.">
        <title>Genome sequence of Azotobacter vinelandii, an obligate aerobe specialized to support diverse anaerobic metabolic processes.</title>
        <authorList>
            <person name="Setubal J.C."/>
            <person name="dos Santos P."/>
            <person name="Goldman B.S."/>
            <person name="Ertesvag H."/>
            <person name="Espin G."/>
            <person name="Rubio L.M."/>
            <person name="Valla S."/>
            <person name="Almeida N.F."/>
            <person name="Balasubramanian D."/>
            <person name="Cromes L."/>
            <person name="Curatti L."/>
            <person name="Du Z."/>
            <person name="Godsy E."/>
            <person name="Goodner B."/>
            <person name="Hellner-Burris K."/>
            <person name="Hernandez J.A."/>
            <person name="Houmiel K."/>
            <person name="Imperial J."/>
            <person name="Kennedy C."/>
            <person name="Larson T.J."/>
            <person name="Latreille P."/>
            <person name="Ligon L.S."/>
            <person name="Lu J."/>
            <person name="Maerk M."/>
            <person name="Miller N.M."/>
            <person name="Norton S."/>
            <person name="O'Carroll I.P."/>
            <person name="Paulsen I."/>
            <person name="Raulfs E.C."/>
            <person name="Roemer R."/>
            <person name="Rosser J."/>
            <person name="Segura D."/>
            <person name="Slater S."/>
            <person name="Stricklin S.L."/>
            <person name="Studholme D.J."/>
            <person name="Sun J."/>
            <person name="Viana C.J."/>
            <person name="Wallin E."/>
            <person name="Wang B."/>
            <person name="Wheeler C."/>
            <person name="Zhu H."/>
            <person name="Dean D.R."/>
            <person name="Dixon R."/>
            <person name="Wood D."/>
        </authorList>
    </citation>
    <scope>NUCLEOTIDE SEQUENCE [LARGE SCALE GENOMIC DNA]</scope>
    <source>
        <strain evidence="7">DJ / ATCC BAA-1303</strain>
    </source>
</reference>
<keyword evidence="3" id="KW-0238">DNA-binding</keyword>
<comment type="similarity">
    <text evidence="1">Belongs to the LysR transcriptional regulatory family.</text>
</comment>
<dbReference type="STRING" id="322710.Avin_26390"/>
<evidence type="ECO:0000313" key="7">
    <source>
        <dbReference type="Proteomes" id="UP000002424"/>
    </source>
</evidence>
<dbReference type="EnsemblBacteria" id="ACO78815">
    <property type="protein sequence ID" value="ACO78815"/>
    <property type="gene ID" value="Avin_26390"/>
</dbReference>
<dbReference type="HOGENOM" id="CLU_039613_16_2_6"/>
<dbReference type="EMBL" id="CP001157">
    <property type="protein sequence ID" value="ACO78815.1"/>
    <property type="molecule type" value="Genomic_DNA"/>
</dbReference>
<protein>
    <submittedName>
        <fullName evidence="6">LysR family transcriptional regulator protein</fullName>
    </submittedName>
</protein>
<feature type="domain" description="HTH lysR-type" evidence="5">
    <location>
        <begin position="1"/>
        <end position="47"/>
    </location>
</feature>
<dbReference type="eggNOG" id="COG0583">
    <property type="taxonomic scope" value="Bacteria"/>
</dbReference>
<evidence type="ECO:0000259" key="5">
    <source>
        <dbReference type="PROSITE" id="PS50931"/>
    </source>
</evidence>
<dbReference type="GO" id="GO:0003700">
    <property type="term" value="F:DNA-binding transcription factor activity"/>
    <property type="evidence" value="ECO:0007669"/>
    <property type="project" value="InterPro"/>
</dbReference>
<dbReference type="Pfam" id="PF03466">
    <property type="entry name" value="LysR_substrate"/>
    <property type="match status" value="1"/>
</dbReference>
<evidence type="ECO:0000256" key="2">
    <source>
        <dbReference type="ARBA" id="ARBA00023015"/>
    </source>
</evidence>
<gene>
    <name evidence="6" type="ordered locus">Avin_26390</name>
</gene>
<evidence type="ECO:0000313" key="6">
    <source>
        <dbReference type="EMBL" id="ACO78815.1"/>
    </source>
</evidence>
<proteinExistence type="inferred from homology"/>
<dbReference type="PROSITE" id="PS50931">
    <property type="entry name" value="HTH_LYSR"/>
    <property type="match status" value="1"/>
</dbReference>
<dbReference type="FunFam" id="1.10.10.10:FF:000001">
    <property type="entry name" value="LysR family transcriptional regulator"/>
    <property type="match status" value="1"/>
</dbReference>
<sequence>MAETGNFAKAARQLGVTRSVISHRIQQLEQFIQAPLFHRSSRHVRLSEVGETYYQDCVEMLAGFERLTENMRNLRAKPQGRLRIQVTSAFAIDYLGYLLAEFMQLYPGIELEVVVQDRIVDLIQEGFDVALQFFPALVDTLVERQLFRVRRIFCASPGYLRNHAAPCHPGDLLRHTIGLYDGYPSRYQFVFRRGDERLEINLPGQVRSSSVHLLRDFALGGAGIVCLPSLVAGKELLAGRLVPVLGDYVVGTFAFRAVYPTTQRGSLKVRKLIEFLAERLAQMPHWEGDDSFAPLGEALSAGGVEPAWRPA</sequence>
<dbReference type="CDD" id="cd08422">
    <property type="entry name" value="PBP2_CrgA_like"/>
    <property type="match status" value="1"/>
</dbReference>
<dbReference type="InterPro" id="IPR058163">
    <property type="entry name" value="LysR-type_TF_proteobact-type"/>
</dbReference>
<keyword evidence="4" id="KW-0804">Transcription</keyword>
<dbReference type="GO" id="GO:0003677">
    <property type="term" value="F:DNA binding"/>
    <property type="evidence" value="ECO:0007669"/>
    <property type="project" value="UniProtKB-KW"/>
</dbReference>
<dbReference type="InterPro" id="IPR000847">
    <property type="entry name" value="LysR_HTH_N"/>
</dbReference>
<dbReference type="PRINTS" id="PR00039">
    <property type="entry name" value="HTHLYSR"/>
</dbReference>
<dbReference type="InterPro" id="IPR005119">
    <property type="entry name" value="LysR_subst-bd"/>
</dbReference>
<dbReference type="InterPro" id="IPR036390">
    <property type="entry name" value="WH_DNA-bd_sf"/>
</dbReference>
<dbReference type="Gene3D" id="1.10.10.10">
    <property type="entry name" value="Winged helix-like DNA-binding domain superfamily/Winged helix DNA-binding domain"/>
    <property type="match status" value="1"/>
</dbReference>
<dbReference type="Gene3D" id="3.40.190.290">
    <property type="match status" value="1"/>
</dbReference>
<dbReference type="AlphaFoldDB" id="C1DJP6"/>
<keyword evidence="2" id="KW-0805">Transcription regulation</keyword>
<name>C1DJP6_AZOVD</name>
<accession>C1DJP6</accession>
<dbReference type="InterPro" id="IPR036388">
    <property type="entry name" value="WH-like_DNA-bd_sf"/>
</dbReference>
<evidence type="ECO:0000256" key="3">
    <source>
        <dbReference type="ARBA" id="ARBA00023125"/>
    </source>
</evidence>
<dbReference type="PANTHER" id="PTHR30537">
    <property type="entry name" value="HTH-TYPE TRANSCRIPTIONAL REGULATOR"/>
    <property type="match status" value="1"/>
</dbReference>
<evidence type="ECO:0000256" key="4">
    <source>
        <dbReference type="ARBA" id="ARBA00023163"/>
    </source>
</evidence>
<dbReference type="Proteomes" id="UP000002424">
    <property type="component" value="Chromosome"/>
</dbReference>
<dbReference type="SUPFAM" id="SSF46785">
    <property type="entry name" value="Winged helix' DNA-binding domain"/>
    <property type="match status" value="1"/>
</dbReference>
<dbReference type="PANTHER" id="PTHR30537:SF5">
    <property type="entry name" value="HTH-TYPE TRANSCRIPTIONAL ACTIVATOR TTDR-RELATED"/>
    <property type="match status" value="1"/>
</dbReference>
<dbReference type="KEGG" id="avn:Avin_26390"/>
<dbReference type="SUPFAM" id="SSF53850">
    <property type="entry name" value="Periplasmic binding protein-like II"/>
    <property type="match status" value="1"/>
</dbReference>